<evidence type="ECO:0000313" key="2">
    <source>
        <dbReference type="EMBL" id="KAG1810084.1"/>
    </source>
</evidence>
<keyword evidence="3" id="KW-1185">Reference proteome</keyword>
<feature type="compositionally biased region" description="Basic and acidic residues" evidence="1">
    <location>
        <begin position="139"/>
        <end position="159"/>
    </location>
</feature>
<dbReference type="EMBL" id="JABBWE010000001">
    <property type="protein sequence ID" value="KAG1810084.1"/>
    <property type="molecule type" value="Genomic_DNA"/>
</dbReference>
<reference evidence="2" key="1">
    <citation type="journal article" date="2020" name="New Phytol.">
        <title>Comparative genomics reveals dynamic genome evolution in host specialist ectomycorrhizal fungi.</title>
        <authorList>
            <person name="Lofgren L.A."/>
            <person name="Nguyen N.H."/>
            <person name="Vilgalys R."/>
            <person name="Ruytinx J."/>
            <person name="Liao H.L."/>
            <person name="Branco S."/>
            <person name="Kuo A."/>
            <person name="LaButti K."/>
            <person name="Lipzen A."/>
            <person name="Andreopoulos W."/>
            <person name="Pangilinan J."/>
            <person name="Riley R."/>
            <person name="Hundley H."/>
            <person name="Na H."/>
            <person name="Barry K."/>
            <person name="Grigoriev I.V."/>
            <person name="Stajich J.E."/>
            <person name="Kennedy P.G."/>
        </authorList>
    </citation>
    <scope>NUCLEOTIDE SEQUENCE</scope>
    <source>
        <strain evidence="2">S12</strain>
    </source>
</reference>
<dbReference type="GeneID" id="64593264"/>
<dbReference type="OrthoDB" id="2691494at2759"/>
<protein>
    <submittedName>
        <fullName evidence="2">Uncharacterized protein</fullName>
    </submittedName>
</protein>
<dbReference type="AlphaFoldDB" id="A0A9P7E3L6"/>
<proteinExistence type="predicted"/>
<accession>A0A9P7E3L6</accession>
<name>A0A9P7E3L6_9AGAM</name>
<organism evidence="2 3">
    <name type="scientific">Suillus plorans</name>
    <dbReference type="NCBI Taxonomy" id="116603"/>
    <lineage>
        <taxon>Eukaryota</taxon>
        <taxon>Fungi</taxon>
        <taxon>Dikarya</taxon>
        <taxon>Basidiomycota</taxon>
        <taxon>Agaricomycotina</taxon>
        <taxon>Agaricomycetes</taxon>
        <taxon>Agaricomycetidae</taxon>
        <taxon>Boletales</taxon>
        <taxon>Suillineae</taxon>
        <taxon>Suillaceae</taxon>
        <taxon>Suillus</taxon>
    </lineage>
</organism>
<comment type="caution">
    <text evidence="2">The sequence shown here is derived from an EMBL/GenBank/DDBJ whole genome shotgun (WGS) entry which is preliminary data.</text>
</comment>
<evidence type="ECO:0000256" key="1">
    <source>
        <dbReference type="SAM" id="MobiDB-lite"/>
    </source>
</evidence>
<sequence>MTPSSNDHQLLYFDTYGQDVLVGNPENPEDSHLITRDQLKLFVTYSHALRNKSLDDCPPSPLGYEFFVHAFNNEGLSSTASYVNENGVVVSTGAALVLTDIMEEEDDIEITVTSSRMEQLDKMVWHTALSASYQHEKMEARRASQRKEKNYGHKQDQKLTKKGLGKIRKITTMTPANVVAGPSAPHTPAEEAMNE</sequence>
<dbReference type="RefSeq" id="XP_041167749.1">
    <property type="nucleotide sequence ID" value="XM_041299500.1"/>
</dbReference>
<feature type="compositionally biased region" description="Basic residues" evidence="1">
    <location>
        <begin position="160"/>
        <end position="169"/>
    </location>
</feature>
<feature type="region of interest" description="Disordered" evidence="1">
    <location>
        <begin position="139"/>
        <end position="195"/>
    </location>
</feature>
<gene>
    <name evidence="2" type="ORF">HD556DRAFT_1302466</name>
</gene>
<evidence type="ECO:0000313" key="3">
    <source>
        <dbReference type="Proteomes" id="UP000719766"/>
    </source>
</evidence>
<dbReference type="Proteomes" id="UP000719766">
    <property type="component" value="Unassembled WGS sequence"/>
</dbReference>